<feature type="signal peptide" evidence="1">
    <location>
        <begin position="1"/>
        <end position="22"/>
    </location>
</feature>
<dbReference type="Proteomes" id="UP000034407">
    <property type="component" value="Unassembled WGS sequence"/>
</dbReference>
<dbReference type="PANTHER" id="PTHR43649:SF17">
    <property type="entry name" value="ABC TRANSPORTER SOLUTE BINDING PROTEIN-SUGAR TRANSPORT"/>
    <property type="match status" value="1"/>
</dbReference>
<dbReference type="InterPro" id="IPR006059">
    <property type="entry name" value="SBP"/>
</dbReference>
<dbReference type="InterPro" id="IPR050490">
    <property type="entry name" value="Bact_solute-bd_prot1"/>
</dbReference>
<dbReference type="Pfam" id="PF13416">
    <property type="entry name" value="SBP_bac_8"/>
    <property type="match status" value="1"/>
</dbReference>
<dbReference type="PANTHER" id="PTHR43649">
    <property type="entry name" value="ARABINOSE-BINDING PROTEIN-RELATED"/>
    <property type="match status" value="1"/>
</dbReference>
<dbReference type="RefSeq" id="WP_046823270.1">
    <property type="nucleotide sequence ID" value="NZ_LBBT01000219.1"/>
</dbReference>
<dbReference type="PROSITE" id="PS51257">
    <property type="entry name" value="PROKAR_LIPOPROTEIN"/>
    <property type="match status" value="1"/>
</dbReference>
<keyword evidence="1" id="KW-0732">Signal</keyword>
<dbReference type="OrthoDB" id="2636783at2"/>
<accession>A0A0M3DG01</accession>
<sequence length="486" mass="54209">MKFKKVSSLFLAATLGATILTGCSSSNDDKGAAKDSNGNTELVWYMIGTPQPDQAKVMEEVNKYTKEKIGVTIDLRMVDWGDYGQKMQVITSSGEPYDLAFASDYSINAQKGAYLEITDEMLDKNAKELKEAINPLFLEGASINGKLYGIPANKEVGQQMGWAYNVEMAKKAGVDMSNVKTLEDLGPVLEKVKAKNPDLKMPMAAGANFMPYMPYDLLLGDNLPFAISLEGDTSKIVNLYEQEDVKKTLNTLRDFYKKGYIHSQAATDTDPHEMSVQNWFVRKEQYAPGAKEMWSSNAGYEIGYTPMHDPLTINNSVTGSVMSISATSQHPDEALKFLNLLNTDEYLRNLIDRGIEGVHYKTNEDKTITKTEEAKGYNMPSWALGNVLITKSYDTDPKDRIEQYEEFNKSAVASPTLGFYVDTTEISNEVANISNIVQEFKSPLFTGSVDTDKYLNELNKKLDAAGIDKVMENIQAQYDKWMADKK</sequence>
<name>A0A0M3DG01_9FIRM</name>
<comment type="caution">
    <text evidence="3">The sequence shown here is derived from an EMBL/GenBank/DDBJ whole genome shotgun (WGS) entry which is preliminary data.</text>
</comment>
<evidence type="ECO:0000313" key="4">
    <source>
        <dbReference type="Proteomes" id="UP000034407"/>
    </source>
</evidence>
<evidence type="ECO:0000313" key="3">
    <source>
        <dbReference type="EMBL" id="KKY01046.1"/>
    </source>
</evidence>
<dbReference type="InterPro" id="IPR022627">
    <property type="entry name" value="DUF3502"/>
</dbReference>
<evidence type="ECO:0000259" key="2">
    <source>
        <dbReference type="Pfam" id="PF12010"/>
    </source>
</evidence>
<feature type="domain" description="DUF3502" evidence="2">
    <location>
        <begin position="415"/>
        <end position="482"/>
    </location>
</feature>
<keyword evidence="4" id="KW-1185">Reference proteome</keyword>
<dbReference type="EMBL" id="LBBT01000219">
    <property type="protein sequence ID" value="KKY01046.1"/>
    <property type="molecule type" value="Genomic_DNA"/>
</dbReference>
<dbReference type="SUPFAM" id="SSF53850">
    <property type="entry name" value="Periplasmic binding protein-like II"/>
    <property type="match status" value="1"/>
</dbReference>
<protein>
    <recommendedName>
        <fullName evidence="2">DUF3502 domain-containing protein</fullName>
    </recommendedName>
</protein>
<evidence type="ECO:0000256" key="1">
    <source>
        <dbReference type="SAM" id="SignalP"/>
    </source>
</evidence>
<organism evidence="3 4">
    <name type="scientific">Paraclostridium benzoelyticum</name>
    <dbReference type="NCBI Taxonomy" id="1629550"/>
    <lineage>
        <taxon>Bacteria</taxon>
        <taxon>Bacillati</taxon>
        <taxon>Bacillota</taxon>
        <taxon>Clostridia</taxon>
        <taxon>Peptostreptococcales</taxon>
        <taxon>Peptostreptococcaceae</taxon>
        <taxon>Paraclostridium</taxon>
    </lineage>
</organism>
<proteinExistence type="predicted"/>
<reference evidence="3 4" key="1">
    <citation type="submission" date="2015-04" db="EMBL/GenBank/DDBJ databases">
        <title>Microcin producing Clostridium sp. JC272T.</title>
        <authorList>
            <person name="Jyothsna T."/>
            <person name="Sasikala C."/>
            <person name="Ramana C."/>
        </authorList>
    </citation>
    <scope>NUCLEOTIDE SEQUENCE [LARGE SCALE GENOMIC DNA]</scope>
    <source>
        <strain evidence="3 4">JC272</strain>
    </source>
</reference>
<gene>
    <name evidence="3" type="ORF">VN21_10735</name>
</gene>
<dbReference type="AlphaFoldDB" id="A0A0M3DG01"/>
<dbReference type="Gene3D" id="3.40.190.10">
    <property type="entry name" value="Periplasmic binding protein-like II"/>
    <property type="match status" value="1"/>
</dbReference>
<feature type="chain" id="PRO_5039075375" description="DUF3502 domain-containing protein" evidence="1">
    <location>
        <begin position="23"/>
        <end position="486"/>
    </location>
</feature>
<dbReference type="PATRIC" id="fig|1629550.3.peg.1599"/>
<dbReference type="Pfam" id="PF12010">
    <property type="entry name" value="DUF3502"/>
    <property type="match status" value="1"/>
</dbReference>